<comment type="function">
    <text evidence="6">Catalyzes the conversion of 4-hydroxyphenylpyruvic acid to homogentisic acid, one of the steps in tyrosine catabolism.</text>
</comment>
<keyword evidence="12" id="KW-1185">Reference proteome</keyword>
<dbReference type="GO" id="GO:0046872">
    <property type="term" value="F:metal ion binding"/>
    <property type="evidence" value="ECO:0007669"/>
    <property type="project" value="UniProtKB-KW"/>
</dbReference>
<dbReference type="PIRSF" id="PIRSF009283">
    <property type="entry name" value="HPP_dOase"/>
    <property type="match status" value="1"/>
</dbReference>
<evidence type="ECO:0000259" key="10">
    <source>
        <dbReference type="PROSITE" id="PS51819"/>
    </source>
</evidence>
<evidence type="ECO:0000256" key="2">
    <source>
        <dbReference type="ARBA" id="ARBA00018452"/>
    </source>
</evidence>
<dbReference type="AlphaFoldDB" id="A0AA47MTX3"/>
<keyword evidence="11" id="KW-0223">Dioxygenase</keyword>
<organism evidence="11 12">
    <name type="scientific">Merluccius polli</name>
    <name type="common">Benguela hake</name>
    <name type="synonym">Merluccius cadenati</name>
    <dbReference type="NCBI Taxonomy" id="89951"/>
    <lineage>
        <taxon>Eukaryota</taxon>
        <taxon>Metazoa</taxon>
        <taxon>Chordata</taxon>
        <taxon>Craniata</taxon>
        <taxon>Vertebrata</taxon>
        <taxon>Euteleostomi</taxon>
        <taxon>Actinopterygii</taxon>
        <taxon>Neopterygii</taxon>
        <taxon>Teleostei</taxon>
        <taxon>Neoteleostei</taxon>
        <taxon>Acanthomorphata</taxon>
        <taxon>Zeiogadaria</taxon>
        <taxon>Gadariae</taxon>
        <taxon>Gadiformes</taxon>
        <taxon>Gadoidei</taxon>
        <taxon>Merlucciidae</taxon>
        <taxon>Merluccius</taxon>
    </lineage>
</organism>
<gene>
    <name evidence="11" type="primary">Hpdl</name>
    <name evidence="11" type="ORF">N1851_014702</name>
</gene>
<evidence type="ECO:0000256" key="3">
    <source>
        <dbReference type="ARBA" id="ARBA00022723"/>
    </source>
</evidence>
<dbReference type="Pfam" id="PF00903">
    <property type="entry name" value="Glyoxalase"/>
    <property type="match status" value="1"/>
</dbReference>
<name>A0AA47MTX3_MERPO</name>
<dbReference type="EMBL" id="JAOPHQ010002641">
    <property type="protein sequence ID" value="KAK0146034.1"/>
    <property type="molecule type" value="Genomic_DNA"/>
</dbReference>
<dbReference type="PROSITE" id="PS51819">
    <property type="entry name" value="VOC"/>
    <property type="match status" value="2"/>
</dbReference>
<evidence type="ECO:0000256" key="5">
    <source>
        <dbReference type="ARBA" id="ARBA00023004"/>
    </source>
</evidence>
<keyword evidence="4" id="KW-0677">Repeat</keyword>
<keyword evidence="5 9" id="KW-0408">Iron</keyword>
<comment type="caution">
    <text evidence="11">The sequence shown here is derived from an EMBL/GenBank/DDBJ whole genome shotgun (WGS) entry which is preliminary data.</text>
</comment>
<evidence type="ECO:0000313" key="11">
    <source>
        <dbReference type="EMBL" id="KAK0146034.1"/>
    </source>
</evidence>
<keyword evidence="11" id="KW-0560">Oxidoreductase</keyword>
<dbReference type="InterPro" id="IPR037523">
    <property type="entry name" value="VOC_core"/>
</dbReference>
<dbReference type="PANTHER" id="PTHR11959:SF10">
    <property type="entry name" value="4-HYDROXYPHENYLPYRUVATE DIOXYGENASE-LIKE PROTEIN"/>
    <property type="match status" value="1"/>
</dbReference>
<dbReference type="SUPFAM" id="SSF54593">
    <property type="entry name" value="Glyoxalase/Bleomycin resistance protein/Dihydroxybiphenyl dioxygenase"/>
    <property type="match status" value="1"/>
</dbReference>
<comment type="similarity">
    <text evidence="1 8">Belongs to the 4HPPD family.</text>
</comment>
<feature type="binding site" evidence="9">
    <location>
        <position position="210"/>
    </location>
    <ligand>
        <name>Fe cation</name>
        <dbReference type="ChEBI" id="CHEBI:24875"/>
    </ligand>
</feature>
<feature type="binding site" evidence="9">
    <location>
        <position position="314"/>
    </location>
    <ligand>
        <name>Fe cation</name>
        <dbReference type="ChEBI" id="CHEBI:24875"/>
    </ligand>
</feature>
<dbReference type="InterPro" id="IPR005956">
    <property type="entry name" value="4OHPhenylPyrv_dOase"/>
</dbReference>
<accession>A0AA47MTX3</accession>
<dbReference type="PANTHER" id="PTHR11959">
    <property type="entry name" value="4-HYDROXYPHENYLPYRUVATE DIOXYGENASE"/>
    <property type="match status" value="1"/>
</dbReference>
<evidence type="ECO:0000256" key="8">
    <source>
        <dbReference type="PIRNR" id="PIRNR009283"/>
    </source>
</evidence>
<dbReference type="InterPro" id="IPR004360">
    <property type="entry name" value="Glyas_Fos-R_dOase_dom"/>
</dbReference>
<feature type="domain" description="VOC" evidence="10">
    <location>
        <begin position="7"/>
        <end position="175"/>
    </location>
</feature>
<dbReference type="GO" id="GO:0003868">
    <property type="term" value="F:4-hydroxyphenylpyruvate dioxygenase activity"/>
    <property type="evidence" value="ECO:0007669"/>
    <property type="project" value="UniProtKB-EC"/>
</dbReference>
<comment type="catalytic activity">
    <reaction evidence="7">
        <text>3-(4-hydroxyphenyl)pyruvate + O2 = homogentisate + CO2</text>
        <dbReference type="Rhea" id="RHEA:16189"/>
        <dbReference type="ChEBI" id="CHEBI:15379"/>
        <dbReference type="ChEBI" id="CHEBI:16169"/>
        <dbReference type="ChEBI" id="CHEBI:16526"/>
        <dbReference type="ChEBI" id="CHEBI:36242"/>
        <dbReference type="EC" id="1.13.11.27"/>
    </reaction>
    <physiologicalReaction direction="left-to-right" evidence="7">
        <dbReference type="Rhea" id="RHEA:16190"/>
    </physiologicalReaction>
</comment>
<dbReference type="InterPro" id="IPR041735">
    <property type="entry name" value="4OHPhenylPyrv_dOase_C"/>
</dbReference>
<dbReference type="GO" id="GO:0009072">
    <property type="term" value="P:aromatic amino acid metabolic process"/>
    <property type="evidence" value="ECO:0007669"/>
    <property type="project" value="InterPro"/>
</dbReference>
<dbReference type="CDD" id="cd07250">
    <property type="entry name" value="HPPD_C_like"/>
    <property type="match status" value="1"/>
</dbReference>
<evidence type="ECO:0000313" key="12">
    <source>
        <dbReference type="Proteomes" id="UP001174136"/>
    </source>
</evidence>
<feature type="domain" description="VOC" evidence="10">
    <location>
        <begin position="207"/>
        <end position="366"/>
    </location>
</feature>
<dbReference type="Proteomes" id="UP001174136">
    <property type="component" value="Unassembled WGS sequence"/>
</dbReference>
<evidence type="ECO:0000256" key="9">
    <source>
        <dbReference type="PIRSR" id="PIRSR009283-1"/>
    </source>
</evidence>
<evidence type="ECO:0000256" key="4">
    <source>
        <dbReference type="ARBA" id="ARBA00022737"/>
    </source>
</evidence>
<sequence>MAAYLKRVHHISLHVSHAGSVVHDLVSKLKFDLFAARITDDARQFACRKGAAVFVVNERPRPRPHAGHPTLNGEETLRLGDKRYSHQHHHHHDDATTTGGCLYDVHSPYAVDTACNVCFEVRDVERSFRSLRDQGCDLLVPPTVVRDGDDGGGGAVTYTVVRSVVGNVRHTLLDKSGYEGHFLPGFKDIPNPGTEGGDADDPCPVTHFDHITYACQKKTSSHVMQWYARCFGFQRFFLESNEDEGEGYVLTGEDIGLRLTAMSYWKCSEAGMKLSFMDKKEPDCKFVMAESLPGQGSNQIDTFLKQHGGPGIQHIGLHTNDIVSTARTMAEAGVQFFSPPPTYYTEVDKCQEIAAAGHSPKSLAQHGILLDTDLRQGAHDQTTPNTDRRYLLQVFTKPIFTEETFFLELIERQGASGFGEGNIRALWRSVQSYMEKEKEESLWRRQCSERHQ</sequence>
<evidence type="ECO:0000256" key="1">
    <source>
        <dbReference type="ARBA" id="ARBA00005877"/>
    </source>
</evidence>
<feature type="binding site" evidence="9">
    <location>
        <position position="408"/>
    </location>
    <ligand>
        <name>Fe cation</name>
        <dbReference type="ChEBI" id="CHEBI:24875"/>
    </ligand>
</feature>
<protein>
    <recommendedName>
        <fullName evidence="2 8">4-hydroxyphenylpyruvate dioxygenase</fullName>
    </recommendedName>
</protein>
<proteinExistence type="inferred from homology"/>
<reference evidence="11" key="1">
    <citation type="journal article" date="2023" name="Front. Mar. Sci.">
        <title>A new Merluccius polli reference genome to investigate the effects of global change in West African waters.</title>
        <authorList>
            <person name="Mateo J.L."/>
            <person name="Blanco-Fernandez C."/>
            <person name="Garcia-Vazquez E."/>
            <person name="Machado-Schiaffino G."/>
        </authorList>
    </citation>
    <scope>NUCLEOTIDE SEQUENCE</scope>
    <source>
        <strain evidence="11">C29</strain>
        <tissue evidence="11">Fin</tissue>
    </source>
</reference>
<comment type="cofactor">
    <cofactor evidence="9">
        <name>Fe cation</name>
        <dbReference type="ChEBI" id="CHEBI:24875"/>
    </cofactor>
    <text evidence="9">Binds 1 Fe cation per subunit.</text>
</comment>
<evidence type="ECO:0000256" key="7">
    <source>
        <dbReference type="ARBA" id="ARBA00048047"/>
    </source>
</evidence>
<keyword evidence="3 9" id="KW-0479">Metal-binding</keyword>
<evidence type="ECO:0000256" key="6">
    <source>
        <dbReference type="ARBA" id="ARBA00033727"/>
    </source>
</evidence>
<dbReference type="Gene3D" id="3.10.180.10">
    <property type="entry name" value="2,3-Dihydroxybiphenyl 1,2-Dioxygenase, domain 1"/>
    <property type="match status" value="2"/>
</dbReference>
<dbReference type="InterPro" id="IPR029068">
    <property type="entry name" value="Glyas_Bleomycin-R_OHBP_Dase"/>
</dbReference>